<dbReference type="Proteomes" id="UP000807353">
    <property type="component" value="Unassembled WGS sequence"/>
</dbReference>
<dbReference type="GO" id="GO:0010333">
    <property type="term" value="F:terpene synthase activity"/>
    <property type="evidence" value="ECO:0007669"/>
    <property type="project" value="InterPro"/>
</dbReference>
<protein>
    <recommendedName>
        <fullName evidence="6">Terpene synthase</fullName>
        <ecNumber evidence="6">4.2.3.-</ecNumber>
    </recommendedName>
</protein>
<keyword evidence="4 6" id="KW-0460">Magnesium</keyword>
<keyword evidence="5 6" id="KW-0456">Lyase</keyword>
<dbReference type="EC" id="4.2.3.-" evidence="6"/>
<organism evidence="7 8">
    <name type="scientific">Collybia nuda</name>
    <dbReference type="NCBI Taxonomy" id="64659"/>
    <lineage>
        <taxon>Eukaryota</taxon>
        <taxon>Fungi</taxon>
        <taxon>Dikarya</taxon>
        <taxon>Basidiomycota</taxon>
        <taxon>Agaricomycotina</taxon>
        <taxon>Agaricomycetes</taxon>
        <taxon>Agaricomycetidae</taxon>
        <taxon>Agaricales</taxon>
        <taxon>Tricholomatineae</taxon>
        <taxon>Clitocybaceae</taxon>
        <taxon>Collybia</taxon>
    </lineage>
</organism>
<dbReference type="AlphaFoldDB" id="A0A9P6CC37"/>
<dbReference type="InterPro" id="IPR008949">
    <property type="entry name" value="Isoprenoid_synthase_dom_sf"/>
</dbReference>
<comment type="similarity">
    <text evidence="2 6">Belongs to the terpene synthase family.</text>
</comment>
<sequence>MSLPSRPTSFILPDLISHCTFPLSYHTAGSDITKQSTQWLESNCPDLTLKQVNALRGLCAGELARYCYATTSPGRLRVVSDFMNYLFHLDDISDGMMARETNALSNMVMDALWFSDNYRPRKEQPDEEPIPGKLARDFWTRFITDAGPGVQARFKETLGLFFEAVNVQAQIRYDKTNPVDLESYIDLRRDTSGFKPCCALVEYSLNIDLPDYVVEHPVIKGLNQGTNDAIAWSNDIFSYNVEQSRGDNHNMISILMKYYGHDLQSAINYAGDLCARTVDAFSENRNHLPSWGAEVDYMVKRYVNGLQDWIVG</sequence>
<dbReference type="SUPFAM" id="SSF48576">
    <property type="entry name" value="Terpenoid synthases"/>
    <property type="match status" value="1"/>
</dbReference>
<dbReference type="EMBL" id="MU150303">
    <property type="protein sequence ID" value="KAF9460207.1"/>
    <property type="molecule type" value="Genomic_DNA"/>
</dbReference>
<evidence type="ECO:0000256" key="6">
    <source>
        <dbReference type="RuleBase" id="RU366034"/>
    </source>
</evidence>
<dbReference type="Gene3D" id="1.10.600.10">
    <property type="entry name" value="Farnesyl Diphosphate Synthase"/>
    <property type="match status" value="1"/>
</dbReference>
<evidence type="ECO:0000256" key="1">
    <source>
        <dbReference type="ARBA" id="ARBA00001946"/>
    </source>
</evidence>
<evidence type="ECO:0000256" key="5">
    <source>
        <dbReference type="ARBA" id="ARBA00023239"/>
    </source>
</evidence>
<name>A0A9P6CC37_9AGAR</name>
<accession>A0A9P6CC37</accession>
<dbReference type="PANTHER" id="PTHR35201">
    <property type="entry name" value="TERPENE SYNTHASE"/>
    <property type="match status" value="1"/>
</dbReference>
<evidence type="ECO:0000256" key="4">
    <source>
        <dbReference type="ARBA" id="ARBA00022842"/>
    </source>
</evidence>
<keyword evidence="8" id="KW-1185">Reference proteome</keyword>
<dbReference type="GO" id="GO:0008299">
    <property type="term" value="P:isoprenoid biosynthetic process"/>
    <property type="evidence" value="ECO:0007669"/>
    <property type="project" value="UniProtKB-ARBA"/>
</dbReference>
<evidence type="ECO:0000256" key="3">
    <source>
        <dbReference type="ARBA" id="ARBA00022723"/>
    </source>
</evidence>
<comment type="cofactor">
    <cofactor evidence="1 6">
        <name>Mg(2+)</name>
        <dbReference type="ChEBI" id="CHEBI:18420"/>
    </cofactor>
</comment>
<dbReference type="GO" id="GO:0046872">
    <property type="term" value="F:metal ion binding"/>
    <property type="evidence" value="ECO:0007669"/>
    <property type="project" value="UniProtKB-KW"/>
</dbReference>
<dbReference type="PANTHER" id="PTHR35201:SF4">
    <property type="entry name" value="BETA-PINACENE SYNTHASE-RELATED"/>
    <property type="match status" value="1"/>
</dbReference>
<proteinExistence type="inferred from homology"/>
<evidence type="ECO:0000313" key="7">
    <source>
        <dbReference type="EMBL" id="KAF9460207.1"/>
    </source>
</evidence>
<keyword evidence="3 6" id="KW-0479">Metal-binding</keyword>
<reference evidence="7" key="1">
    <citation type="submission" date="2020-11" db="EMBL/GenBank/DDBJ databases">
        <authorList>
            <consortium name="DOE Joint Genome Institute"/>
            <person name="Ahrendt S."/>
            <person name="Riley R."/>
            <person name="Andreopoulos W."/>
            <person name="Labutti K."/>
            <person name="Pangilinan J."/>
            <person name="Ruiz-Duenas F.J."/>
            <person name="Barrasa J.M."/>
            <person name="Sanchez-Garcia M."/>
            <person name="Camarero S."/>
            <person name="Miyauchi S."/>
            <person name="Serrano A."/>
            <person name="Linde D."/>
            <person name="Babiker R."/>
            <person name="Drula E."/>
            <person name="Ayuso-Fernandez I."/>
            <person name="Pacheco R."/>
            <person name="Padilla G."/>
            <person name="Ferreira P."/>
            <person name="Barriuso J."/>
            <person name="Kellner H."/>
            <person name="Castanera R."/>
            <person name="Alfaro M."/>
            <person name="Ramirez L."/>
            <person name="Pisabarro A.G."/>
            <person name="Kuo A."/>
            <person name="Tritt A."/>
            <person name="Lipzen A."/>
            <person name="He G."/>
            <person name="Yan M."/>
            <person name="Ng V."/>
            <person name="Cullen D."/>
            <person name="Martin F."/>
            <person name="Rosso M.-N."/>
            <person name="Henrissat B."/>
            <person name="Hibbett D."/>
            <person name="Martinez A.T."/>
            <person name="Grigoriev I.V."/>
        </authorList>
    </citation>
    <scope>NUCLEOTIDE SEQUENCE</scope>
    <source>
        <strain evidence="7">CBS 247.69</strain>
    </source>
</reference>
<evidence type="ECO:0000256" key="2">
    <source>
        <dbReference type="ARBA" id="ARBA00006333"/>
    </source>
</evidence>
<dbReference type="OrthoDB" id="2861623at2759"/>
<gene>
    <name evidence="7" type="ORF">BDZ94DRAFT_1238681</name>
</gene>
<dbReference type="Pfam" id="PF19086">
    <property type="entry name" value="Terpene_syn_C_2"/>
    <property type="match status" value="1"/>
</dbReference>
<comment type="caution">
    <text evidence="7">The sequence shown here is derived from an EMBL/GenBank/DDBJ whole genome shotgun (WGS) entry which is preliminary data.</text>
</comment>
<evidence type="ECO:0000313" key="8">
    <source>
        <dbReference type="Proteomes" id="UP000807353"/>
    </source>
</evidence>
<dbReference type="InterPro" id="IPR034686">
    <property type="entry name" value="Terpene_cyclase-like_2"/>
</dbReference>